<sequence>MHEWSLLIFTLCMQAAIGGTVMLLIFYKKLSKLDPEQQFQVMKLPMVVIAGLSLIGLAASFTHLGSPENALNTIRHLGSSWMSREILVTGMFIAVACGAAGLAFIQKKVNVWLLAAGAVIGLFDIYCMGAIYYNTLVSGWNSINTYTSFYGTAFVLGPILIVSLLVPFLKTKNEELAQAFVKNAFYIAIGGIAIQLIGVAVFGITAPEVNQIAGVNAMDALEGYQTTVAIRWMIEIVGIFFIGYLSIAMNKKIPFYFAYGALAVLLLAEGMSRYVFYVMGA</sequence>
<feature type="transmembrane region" description="Helical" evidence="1">
    <location>
        <begin position="224"/>
        <end position="244"/>
    </location>
</feature>
<proteinExistence type="predicted"/>
<dbReference type="PANTHER" id="PTHR38095:SF2">
    <property type="entry name" value="ANAEROBIC DIMETHYL SULFOXIDE REDUCTASE CHAIN C"/>
    <property type="match status" value="1"/>
</dbReference>
<name>A0ABX8FB50_9BACI</name>
<keyword evidence="1" id="KW-0472">Membrane</keyword>
<feature type="transmembrane region" description="Helical" evidence="1">
    <location>
        <begin position="256"/>
        <end position="276"/>
    </location>
</feature>
<dbReference type="Pfam" id="PF04976">
    <property type="entry name" value="DmsC"/>
    <property type="match status" value="1"/>
</dbReference>
<feature type="transmembrane region" description="Helical" evidence="1">
    <location>
        <begin position="86"/>
        <end position="105"/>
    </location>
</feature>
<dbReference type="Proteomes" id="UP000679247">
    <property type="component" value="Chromosome"/>
</dbReference>
<accession>A0ABX8FB50</accession>
<dbReference type="RefSeq" id="WP_214476004.1">
    <property type="nucleotide sequence ID" value="NZ_CANKUS010000001.1"/>
</dbReference>
<keyword evidence="1" id="KW-0812">Transmembrane</keyword>
<feature type="transmembrane region" description="Helical" evidence="1">
    <location>
        <begin position="153"/>
        <end position="171"/>
    </location>
</feature>
<dbReference type="InterPro" id="IPR007059">
    <property type="entry name" value="DmsC"/>
</dbReference>
<protein>
    <submittedName>
        <fullName evidence="2">Dimethyl sulfoxide reductase anchor subunit</fullName>
    </submittedName>
</protein>
<feature type="transmembrane region" description="Helical" evidence="1">
    <location>
        <begin position="6"/>
        <end position="27"/>
    </location>
</feature>
<feature type="transmembrane region" description="Helical" evidence="1">
    <location>
        <begin position="112"/>
        <end position="133"/>
    </location>
</feature>
<feature type="transmembrane region" description="Helical" evidence="1">
    <location>
        <begin position="47"/>
        <end position="66"/>
    </location>
</feature>
<dbReference type="PANTHER" id="PTHR38095">
    <property type="entry name" value="ANAEROBIC DIMETHYL SULFOXIDE REDUCTASE CHAIN YNFH"/>
    <property type="match status" value="1"/>
</dbReference>
<organism evidence="2 3">
    <name type="scientific">Cytobacillus gottheilii</name>
    <dbReference type="NCBI Taxonomy" id="859144"/>
    <lineage>
        <taxon>Bacteria</taxon>
        <taxon>Bacillati</taxon>
        <taxon>Bacillota</taxon>
        <taxon>Bacilli</taxon>
        <taxon>Bacillales</taxon>
        <taxon>Bacillaceae</taxon>
        <taxon>Cytobacillus</taxon>
    </lineage>
</organism>
<keyword evidence="3" id="KW-1185">Reference proteome</keyword>
<gene>
    <name evidence="2" type="ORF">J1899_19235</name>
</gene>
<evidence type="ECO:0000256" key="1">
    <source>
        <dbReference type="SAM" id="Phobius"/>
    </source>
</evidence>
<dbReference type="EMBL" id="CP071709">
    <property type="protein sequence ID" value="QVY61073.1"/>
    <property type="molecule type" value="Genomic_DNA"/>
</dbReference>
<feature type="transmembrane region" description="Helical" evidence="1">
    <location>
        <begin position="183"/>
        <end position="204"/>
    </location>
</feature>
<reference evidence="2 3" key="1">
    <citation type="submission" date="2021-03" db="EMBL/GenBank/DDBJ databases">
        <title>The first data on the complete genome of the tetrodotoxin-producing bacterium.</title>
        <authorList>
            <person name="Melnikova D.I."/>
            <person name="Nijland R."/>
            <person name="Magarlamov T.Y."/>
        </authorList>
    </citation>
    <scope>NUCLEOTIDE SEQUENCE [LARGE SCALE GENOMIC DNA]</scope>
    <source>
        <strain evidence="2 3">1839</strain>
    </source>
</reference>
<evidence type="ECO:0000313" key="3">
    <source>
        <dbReference type="Proteomes" id="UP000679247"/>
    </source>
</evidence>
<evidence type="ECO:0000313" key="2">
    <source>
        <dbReference type="EMBL" id="QVY61073.1"/>
    </source>
</evidence>
<keyword evidence="1" id="KW-1133">Transmembrane helix</keyword>